<feature type="region of interest" description="Disordered" evidence="1">
    <location>
        <begin position="249"/>
        <end position="276"/>
    </location>
</feature>
<dbReference type="InterPro" id="IPR018608">
    <property type="entry name" value="Gti1/Pac2"/>
</dbReference>
<feature type="compositionally biased region" description="Low complexity" evidence="1">
    <location>
        <begin position="418"/>
        <end position="433"/>
    </location>
</feature>
<gene>
    <name evidence="2" type="ORF">RclHR1_01750005</name>
</gene>
<dbReference type="Proteomes" id="UP000247702">
    <property type="component" value="Unassembled WGS sequence"/>
</dbReference>
<evidence type="ECO:0000313" key="2">
    <source>
        <dbReference type="EMBL" id="GBB90506.1"/>
    </source>
</evidence>
<feature type="region of interest" description="Disordered" evidence="1">
    <location>
        <begin position="89"/>
        <end position="115"/>
    </location>
</feature>
<dbReference type="EMBL" id="BEXD01000835">
    <property type="protein sequence ID" value="GBB90506.1"/>
    <property type="molecule type" value="Genomic_DNA"/>
</dbReference>
<dbReference type="GO" id="GO:0003677">
    <property type="term" value="F:DNA binding"/>
    <property type="evidence" value="ECO:0007669"/>
    <property type="project" value="TreeGrafter"/>
</dbReference>
<feature type="compositionally biased region" description="Polar residues" evidence="1">
    <location>
        <begin position="370"/>
        <end position="417"/>
    </location>
</feature>
<feature type="compositionally biased region" description="Polar residues" evidence="1">
    <location>
        <begin position="559"/>
        <end position="569"/>
    </location>
</feature>
<evidence type="ECO:0000313" key="3">
    <source>
        <dbReference type="Proteomes" id="UP000247702"/>
    </source>
</evidence>
<dbReference type="PANTHER" id="PTHR28027">
    <property type="entry name" value="TRANSCRIPTIONAL REGULATOR MIT1"/>
    <property type="match status" value="1"/>
</dbReference>
<evidence type="ECO:0000256" key="1">
    <source>
        <dbReference type="SAM" id="MobiDB-lite"/>
    </source>
</evidence>
<feature type="compositionally biased region" description="Basic and acidic residues" evidence="1">
    <location>
        <begin position="89"/>
        <end position="101"/>
    </location>
</feature>
<accession>A0A2Z6RCY8</accession>
<proteinExistence type="predicted"/>
<organism evidence="2 3">
    <name type="scientific">Rhizophagus clarus</name>
    <dbReference type="NCBI Taxonomy" id="94130"/>
    <lineage>
        <taxon>Eukaryota</taxon>
        <taxon>Fungi</taxon>
        <taxon>Fungi incertae sedis</taxon>
        <taxon>Mucoromycota</taxon>
        <taxon>Glomeromycotina</taxon>
        <taxon>Glomeromycetes</taxon>
        <taxon>Glomerales</taxon>
        <taxon>Glomeraceae</taxon>
        <taxon>Rhizophagus</taxon>
    </lineage>
</organism>
<comment type="caution">
    <text evidence="2">The sequence shown here is derived from an EMBL/GenBank/DDBJ whole genome shotgun (WGS) entry which is preliminary data.</text>
</comment>
<sequence>MSIEATFRGYIETTQDTLLIFEACRRGILPRICRRLQEKERKIVTSGSVFVFDERESGIKRWTDGLVWSPSRILGNFLIYRELDKRAPAGKKDSTPVERQRSNSADMESQAEKNKERALVGSLTNSYRFKKGGLIKKTMSIMVNGVSQHMISYYTKEDVLACKLKTPSSIPSLAILEIAPEFLLKQNFRIPPVIESTYEQGEQSSPSTVVSTVTTPVNMHVGSSLTMNFQSTDHSIFIAELEGMTYGGKQPSVSSTSPHTILPKPGAGGTVSPTRLTNMEFSPTSRIKVEMESSNQDLYRSTYSTGSNPSGYSSAMHPSSHYTSYATHGHPVTNGPDGSHTLPMPPMRPFMNRQPSYEFPPITSHVNTSVPPRLLTSSQPPLIPSIGSNQNDYNNYYHTPPHSGNSQTNGSWSDYQFSSYSSSNSNHSHGNGSQATTGNLASITSQAQSSNNPQVGTDNDVFYATTTTGNESATHPINTLSQVPLYATGYHDLSPSLPELYNSAHSPTTANSTSASQSNHSEHLASTPSPTLPAISSPSSTASNNNSSSNAPVTPPLSSPNTSNNATIVNSSNGGANLFNPSYPPYYSSWIKNEGYPTVSVPPNTFVYDPYLVRESWN</sequence>
<dbReference type="Pfam" id="PF09729">
    <property type="entry name" value="Gti1_Pac2"/>
    <property type="match status" value="1"/>
</dbReference>
<feature type="region of interest" description="Disordered" evidence="1">
    <location>
        <begin position="498"/>
        <end position="569"/>
    </location>
</feature>
<keyword evidence="3" id="KW-1185">Reference proteome</keyword>
<dbReference type="PANTHER" id="PTHR28027:SF2">
    <property type="entry name" value="TRANSCRIPTIONAL REGULATOR MIT1"/>
    <property type="match status" value="1"/>
</dbReference>
<name>A0A2Z6RCY8_9GLOM</name>
<feature type="region of interest" description="Disordered" evidence="1">
    <location>
        <begin position="370"/>
        <end position="438"/>
    </location>
</feature>
<feature type="compositionally biased region" description="Low complexity" evidence="1">
    <location>
        <begin position="502"/>
        <end position="552"/>
    </location>
</feature>
<protein>
    <submittedName>
        <fullName evidence="2">Uncharacterized protein</fullName>
    </submittedName>
</protein>
<dbReference type="AlphaFoldDB" id="A0A2Z6RCY8"/>
<reference evidence="2 3" key="1">
    <citation type="submission" date="2017-11" db="EMBL/GenBank/DDBJ databases">
        <title>The genome of Rhizophagus clarus HR1 reveals common genetic basis of auxotrophy among arbuscular mycorrhizal fungi.</title>
        <authorList>
            <person name="Kobayashi Y."/>
        </authorList>
    </citation>
    <scope>NUCLEOTIDE SEQUENCE [LARGE SCALE GENOMIC DNA]</scope>
    <source>
        <strain evidence="2 3">HR1</strain>
    </source>
</reference>